<dbReference type="GO" id="GO:0003677">
    <property type="term" value="F:DNA binding"/>
    <property type="evidence" value="ECO:0007669"/>
    <property type="project" value="UniProtKB-KW"/>
</dbReference>
<evidence type="ECO:0000313" key="1">
    <source>
        <dbReference type="EMBL" id="MFD2163431.1"/>
    </source>
</evidence>
<evidence type="ECO:0000313" key="2">
    <source>
        <dbReference type="Proteomes" id="UP001597387"/>
    </source>
</evidence>
<name>A0ABW4ZNL4_9SPHI</name>
<comment type="caution">
    <text evidence="1">The sequence shown here is derived from an EMBL/GenBank/DDBJ whole genome shotgun (WGS) entry which is preliminary data.</text>
</comment>
<keyword evidence="2" id="KW-1185">Reference proteome</keyword>
<dbReference type="Pfam" id="PF12836">
    <property type="entry name" value="HHH_3"/>
    <property type="match status" value="1"/>
</dbReference>
<protein>
    <submittedName>
        <fullName evidence="1">ComEA family DNA-binding protein</fullName>
    </submittedName>
</protein>
<dbReference type="RefSeq" id="WP_255900880.1">
    <property type="nucleotide sequence ID" value="NZ_JAFMZO010000002.1"/>
</dbReference>
<sequence>MNFKVLLFTGFLSVVAIKLRAQESNDHLIENIIESLSETATEDFDYSELQERLNHYQKNPFNLNKVSLEQLQELMFLTPLQIQSLIEYRNKNGPLIELLELQSISAFDDEAIKRLIPFCTLSDASTFPELNLKNLFNKGKAEWMFTYAQVLHKQKGYESGENSTGSGYAGSPQRFLSRYRYNYGESLSAAITMEKDPGEAFFSGAQTQGFDFYSANVSFKGKGRLRKLVLGDYSLQFGQGLTMWSGLSFGKGAAVAAITKNNIGLRPYSSTNEVLFLRGVSATVNFRNWDFTPFVSIRNLDGRVDEVDGAKSISSLNTTGFHRTGSEIETQKAIIQKVYGANLQFADGGWRLGLTAYQTMFGHPFDKNNSGYSIAGFASDKLTNLGAYYNYSWRNFYFFGEAAKSFGSGTAFLNGVLASISPKVSLIVFQRNYQKNYHSFFNQAVSEGTNAVNEKGFYSGLVISPGKKTEFNFYADFFKFPWLRFRVDAPSSGHEFLSQFSHSPSKRTNIILRYKYEQKEENDAGDYVMNYLVDVKKQNYRLEFNYKISKALELRNRLEMVAYEKDKNSENGFMTFQDILYRPLSSKFSGNIRFALFDTPGFNSRVYAFENDILYSYSIPAYQNSGIRFYINGRWRINRSTDLWCRYALSSYTNIESIGTGPEEIEGHNKSDVKLQLRFQF</sequence>
<dbReference type="EMBL" id="JBHUHZ010000002">
    <property type="protein sequence ID" value="MFD2163431.1"/>
    <property type="molecule type" value="Genomic_DNA"/>
</dbReference>
<gene>
    <name evidence="1" type="ORF">ACFSJU_13570</name>
</gene>
<dbReference type="Proteomes" id="UP001597387">
    <property type="component" value="Unassembled WGS sequence"/>
</dbReference>
<accession>A0ABW4ZNL4</accession>
<reference evidence="2" key="1">
    <citation type="journal article" date="2019" name="Int. J. Syst. Evol. Microbiol.">
        <title>The Global Catalogue of Microorganisms (GCM) 10K type strain sequencing project: providing services to taxonomists for standard genome sequencing and annotation.</title>
        <authorList>
            <consortium name="The Broad Institute Genomics Platform"/>
            <consortium name="The Broad Institute Genome Sequencing Center for Infectious Disease"/>
            <person name="Wu L."/>
            <person name="Ma J."/>
        </authorList>
    </citation>
    <scope>NUCLEOTIDE SEQUENCE [LARGE SCALE GENOMIC DNA]</scope>
    <source>
        <strain evidence="2">KCTC 42217</strain>
    </source>
</reference>
<proteinExistence type="predicted"/>
<organism evidence="1 2">
    <name type="scientific">Paradesertivirga mongoliensis</name>
    <dbReference type="NCBI Taxonomy" id="2100740"/>
    <lineage>
        <taxon>Bacteria</taxon>
        <taxon>Pseudomonadati</taxon>
        <taxon>Bacteroidota</taxon>
        <taxon>Sphingobacteriia</taxon>
        <taxon>Sphingobacteriales</taxon>
        <taxon>Sphingobacteriaceae</taxon>
        <taxon>Paradesertivirga</taxon>
    </lineage>
</organism>
<keyword evidence="1" id="KW-0238">DNA-binding</keyword>
<dbReference type="InterPro" id="IPR010994">
    <property type="entry name" value="RuvA_2-like"/>
</dbReference>
<dbReference type="SUPFAM" id="SSF47781">
    <property type="entry name" value="RuvA domain 2-like"/>
    <property type="match status" value="1"/>
</dbReference>